<dbReference type="GO" id="GO:0000435">
    <property type="term" value="P:positive regulation of transcription from RNA polymerase II promoter by galactose"/>
    <property type="evidence" value="ECO:0007669"/>
    <property type="project" value="TreeGrafter"/>
</dbReference>
<evidence type="ECO:0000313" key="9">
    <source>
        <dbReference type="Proteomes" id="UP000184188"/>
    </source>
</evidence>
<evidence type="ECO:0000256" key="3">
    <source>
        <dbReference type="ARBA" id="ARBA00023125"/>
    </source>
</evidence>
<dbReference type="InterPro" id="IPR051127">
    <property type="entry name" value="Fungal_SecMet_Regulators"/>
</dbReference>
<organism evidence="8 9">
    <name type="scientific">Penicilliopsis zonata CBS 506.65</name>
    <dbReference type="NCBI Taxonomy" id="1073090"/>
    <lineage>
        <taxon>Eukaryota</taxon>
        <taxon>Fungi</taxon>
        <taxon>Dikarya</taxon>
        <taxon>Ascomycota</taxon>
        <taxon>Pezizomycotina</taxon>
        <taxon>Eurotiomycetes</taxon>
        <taxon>Eurotiomycetidae</taxon>
        <taxon>Eurotiales</taxon>
        <taxon>Aspergillaceae</taxon>
        <taxon>Penicilliopsis</taxon>
    </lineage>
</organism>
<feature type="region of interest" description="Disordered" evidence="6">
    <location>
        <begin position="648"/>
        <end position="668"/>
    </location>
</feature>
<proteinExistence type="predicted"/>
<dbReference type="CDD" id="cd12148">
    <property type="entry name" value="fungal_TF_MHR"/>
    <property type="match status" value="1"/>
</dbReference>
<feature type="compositionally biased region" description="Basic and acidic residues" evidence="6">
    <location>
        <begin position="115"/>
        <end position="124"/>
    </location>
</feature>
<feature type="region of interest" description="Disordered" evidence="6">
    <location>
        <begin position="1"/>
        <end position="23"/>
    </location>
</feature>
<feature type="domain" description="Zn(2)-C6 fungal-type" evidence="7">
    <location>
        <begin position="31"/>
        <end position="60"/>
    </location>
</feature>
<dbReference type="PANTHER" id="PTHR47424:SF5">
    <property type="entry name" value="ZN(II)2CYS6 TRANSCRIPTION FACTOR (EUROFUNG)"/>
    <property type="match status" value="1"/>
</dbReference>
<feature type="region of interest" description="Disordered" evidence="6">
    <location>
        <begin position="203"/>
        <end position="222"/>
    </location>
</feature>
<dbReference type="Gene3D" id="4.10.240.10">
    <property type="entry name" value="Zn(2)-C6 fungal-type DNA-binding domain"/>
    <property type="match status" value="1"/>
</dbReference>
<dbReference type="RefSeq" id="XP_022586045.1">
    <property type="nucleotide sequence ID" value="XM_022728692.1"/>
</dbReference>
<gene>
    <name evidence="8" type="ORF">ASPZODRAFT_57563</name>
</gene>
<dbReference type="PANTHER" id="PTHR47424">
    <property type="entry name" value="REGULATORY PROTEIN GAL4"/>
    <property type="match status" value="1"/>
</dbReference>
<dbReference type="InterPro" id="IPR001138">
    <property type="entry name" value="Zn2Cys6_DnaBD"/>
</dbReference>
<dbReference type="GO" id="GO:0008270">
    <property type="term" value="F:zinc ion binding"/>
    <property type="evidence" value="ECO:0007669"/>
    <property type="project" value="InterPro"/>
</dbReference>
<dbReference type="InterPro" id="IPR007219">
    <property type="entry name" value="XnlR_reg_dom"/>
</dbReference>
<evidence type="ECO:0000256" key="1">
    <source>
        <dbReference type="ARBA" id="ARBA00022723"/>
    </source>
</evidence>
<keyword evidence="9" id="KW-1185">Reference proteome</keyword>
<dbReference type="OrthoDB" id="39175at2759"/>
<dbReference type="PROSITE" id="PS50048">
    <property type="entry name" value="ZN2_CY6_FUNGAL_2"/>
    <property type="match status" value="1"/>
</dbReference>
<evidence type="ECO:0000256" key="6">
    <source>
        <dbReference type="SAM" id="MobiDB-lite"/>
    </source>
</evidence>
<dbReference type="Proteomes" id="UP000184188">
    <property type="component" value="Unassembled WGS sequence"/>
</dbReference>
<dbReference type="SMART" id="SM00066">
    <property type="entry name" value="GAL4"/>
    <property type="match status" value="1"/>
</dbReference>
<accession>A0A1L9SWF8</accession>
<dbReference type="GO" id="GO:0005634">
    <property type="term" value="C:nucleus"/>
    <property type="evidence" value="ECO:0007669"/>
    <property type="project" value="TreeGrafter"/>
</dbReference>
<dbReference type="SMART" id="SM00906">
    <property type="entry name" value="Fungal_trans"/>
    <property type="match status" value="1"/>
</dbReference>
<evidence type="ECO:0000256" key="4">
    <source>
        <dbReference type="ARBA" id="ARBA00023163"/>
    </source>
</evidence>
<dbReference type="SUPFAM" id="SSF57701">
    <property type="entry name" value="Zn2/Cys6 DNA-binding domain"/>
    <property type="match status" value="1"/>
</dbReference>
<evidence type="ECO:0000256" key="2">
    <source>
        <dbReference type="ARBA" id="ARBA00023015"/>
    </source>
</evidence>
<keyword evidence="3" id="KW-0238">DNA-binding</keyword>
<dbReference type="GeneID" id="34615156"/>
<dbReference type="STRING" id="1073090.A0A1L9SWF8"/>
<dbReference type="GO" id="GO:0000978">
    <property type="term" value="F:RNA polymerase II cis-regulatory region sequence-specific DNA binding"/>
    <property type="evidence" value="ECO:0007669"/>
    <property type="project" value="TreeGrafter"/>
</dbReference>
<evidence type="ECO:0000259" key="7">
    <source>
        <dbReference type="PROSITE" id="PS50048"/>
    </source>
</evidence>
<reference evidence="9" key="1">
    <citation type="journal article" date="2017" name="Genome Biol.">
        <title>Comparative genomics reveals high biological diversity and specific adaptations in the industrially and medically important fungal genus Aspergillus.</title>
        <authorList>
            <person name="de Vries R.P."/>
            <person name="Riley R."/>
            <person name="Wiebenga A."/>
            <person name="Aguilar-Osorio G."/>
            <person name="Amillis S."/>
            <person name="Uchima C.A."/>
            <person name="Anderluh G."/>
            <person name="Asadollahi M."/>
            <person name="Askin M."/>
            <person name="Barry K."/>
            <person name="Battaglia E."/>
            <person name="Bayram O."/>
            <person name="Benocci T."/>
            <person name="Braus-Stromeyer S.A."/>
            <person name="Caldana C."/>
            <person name="Canovas D."/>
            <person name="Cerqueira G.C."/>
            <person name="Chen F."/>
            <person name="Chen W."/>
            <person name="Choi C."/>
            <person name="Clum A."/>
            <person name="Dos Santos R.A."/>
            <person name="Damasio A.R."/>
            <person name="Diallinas G."/>
            <person name="Emri T."/>
            <person name="Fekete E."/>
            <person name="Flipphi M."/>
            <person name="Freyberg S."/>
            <person name="Gallo A."/>
            <person name="Gournas C."/>
            <person name="Habgood R."/>
            <person name="Hainaut M."/>
            <person name="Harispe M.L."/>
            <person name="Henrissat B."/>
            <person name="Hilden K.S."/>
            <person name="Hope R."/>
            <person name="Hossain A."/>
            <person name="Karabika E."/>
            <person name="Karaffa L."/>
            <person name="Karanyi Z."/>
            <person name="Krasevec N."/>
            <person name="Kuo A."/>
            <person name="Kusch H."/>
            <person name="LaButti K."/>
            <person name="Lagendijk E.L."/>
            <person name="Lapidus A."/>
            <person name="Levasseur A."/>
            <person name="Lindquist E."/>
            <person name="Lipzen A."/>
            <person name="Logrieco A.F."/>
            <person name="MacCabe A."/>
            <person name="Maekelae M.R."/>
            <person name="Malavazi I."/>
            <person name="Melin P."/>
            <person name="Meyer V."/>
            <person name="Mielnichuk N."/>
            <person name="Miskei M."/>
            <person name="Molnar A.P."/>
            <person name="Mule G."/>
            <person name="Ngan C.Y."/>
            <person name="Orejas M."/>
            <person name="Orosz E."/>
            <person name="Ouedraogo J.P."/>
            <person name="Overkamp K.M."/>
            <person name="Park H.-S."/>
            <person name="Perrone G."/>
            <person name="Piumi F."/>
            <person name="Punt P.J."/>
            <person name="Ram A.F."/>
            <person name="Ramon A."/>
            <person name="Rauscher S."/>
            <person name="Record E."/>
            <person name="Riano-Pachon D.M."/>
            <person name="Robert V."/>
            <person name="Roehrig J."/>
            <person name="Ruller R."/>
            <person name="Salamov A."/>
            <person name="Salih N.S."/>
            <person name="Samson R.A."/>
            <person name="Sandor E."/>
            <person name="Sanguinetti M."/>
            <person name="Schuetze T."/>
            <person name="Sepcic K."/>
            <person name="Shelest E."/>
            <person name="Sherlock G."/>
            <person name="Sophianopoulou V."/>
            <person name="Squina F.M."/>
            <person name="Sun H."/>
            <person name="Susca A."/>
            <person name="Todd R.B."/>
            <person name="Tsang A."/>
            <person name="Unkles S.E."/>
            <person name="van de Wiele N."/>
            <person name="van Rossen-Uffink D."/>
            <person name="Oliveira J.V."/>
            <person name="Vesth T.C."/>
            <person name="Visser J."/>
            <person name="Yu J.-H."/>
            <person name="Zhou M."/>
            <person name="Andersen M.R."/>
            <person name="Archer D.B."/>
            <person name="Baker S.E."/>
            <person name="Benoit I."/>
            <person name="Brakhage A.A."/>
            <person name="Braus G.H."/>
            <person name="Fischer R."/>
            <person name="Frisvad J.C."/>
            <person name="Goldman G.H."/>
            <person name="Houbraken J."/>
            <person name="Oakley B."/>
            <person name="Pocsi I."/>
            <person name="Scazzocchio C."/>
            <person name="Seiboth B."/>
            <person name="vanKuyk P.A."/>
            <person name="Wortman J."/>
            <person name="Dyer P.S."/>
            <person name="Grigoriev I.V."/>
        </authorList>
    </citation>
    <scope>NUCLEOTIDE SEQUENCE [LARGE SCALE GENOMIC DNA]</scope>
    <source>
        <strain evidence="9">CBS 506.65</strain>
    </source>
</reference>
<dbReference type="PROSITE" id="PS00463">
    <property type="entry name" value="ZN2_CY6_FUNGAL_1"/>
    <property type="match status" value="1"/>
</dbReference>
<dbReference type="GO" id="GO:0000981">
    <property type="term" value="F:DNA-binding transcription factor activity, RNA polymerase II-specific"/>
    <property type="evidence" value="ECO:0007669"/>
    <property type="project" value="InterPro"/>
</dbReference>
<dbReference type="Pfam" id="PF00172">
    <property type="entry name" value="Zn_clus"/>
    <property type="match status" value="1"/>
</dbReference>
<dbReference type="CDD" id="cd00067">
    <property type="entry name" value="GAL4"/>
    <property type="match status" value="1"/>
</dbReference>
<sequence>MSSSGSPLVKHPADSTDYPPGRKRAKYTQVACNECKRRKLKCTGESSCFRCVCNGIQCVYTSSRPLTESSEAKPDSSRKLINHRVNARFQSVDKKMEKLQGEMRSLAARIQELEGKKEKTHEDLSTSYTQIRNDRDPNATPTTAHTASTDPGSALDRIMNPPMSPTFVGPTSAEFGLGHGVVGGSHRASDSDTETWTSDDALETCGEEKPPCASQGEDGLTSPPDSLVGLGLDEALRLVQVYEDTVGVMYPCVDLDSVRGYMRDFYRNHGDPTATAGAVLAGQKKKLPEEADWFFARDVQVLKIILAIALLSESHGRSERAAQLANSVEDKFSTRMKVATVDMKELLILALLSIFHSYRDDEVFAWRLIGMAVRGAMELGLHCQEAWYKYGGVFPGDLQWTWAVQLWWCIYLLDRKWSFGTGLPFAIQDSDMDGNLPEPVRASSPYLKCMISYSRLSTKIWNLVVGWHSRPRAVTTDNCAYLDFQVQQWIQSIPAELRFDPTWRSLAGERPPDSLMTLQVLLALQANQLRILVYRTNLLSAESITADETAASTAVEAAKNTIHMLDYFSRVADIYFHRPEPFNYFLLSALAALFLAVLHAPVRFTHSCRPEFHTAVGMVRRSSTRARTSRRLQKIIRGLKRIRLNLPKQSDMPGSNHYNQSHEHNNNHNDLHIMPEQLIRPSSFSSPISPTAENTCIDLTSFFEMAGEYILDAQPVSGLPHIENTNTPDSLGGRPNLEAFQAEDEALTRVMAGLL</sequence>
<dbReference type="VEuPathDB" id="FungiDB:ASPZODRAFT_57563"/>
<keyword evidence="1" id="KW-0479">Metal-binding</keyword>
<dbReference type="EMBL" id="KV878336">
    <property type="protein sequence ID" value="OJJ51535.1"/>
    <property type="molecule type" value="Genomic_DNA"/>
</dbReference>
<dbReference type="AlphaFoldDB" id="A0A1L9SWF8"/>
<protein>
    <recommendedName>
        <fullName evidence="7">Zn(2)-C6 fungal-type domain-containing protein</fullName>
    </recommendedName>
</protein>
<dbReference type="InterPro" id="IPR036864">
    <property type="entry name" value="Zn2-C6_fun-type_DNA-bd_sf"/>
</dbReference>
<feature type="region of interest" description="Disordered" evidence="6">
    <location>
        <begin position="115"/>
        <end position="157"/>
    </location>
</feature>
<evidence type="ECO:0000256" key="5">
    <source>
        <dbReference type="ARBA" id="ARBA00023242"/>
    </source>
</evidence>
<evidence type="ECO:0000313" key="8">
    <source>
        <dbReference type="EMBL" id="OJJ51535.1"/>
    </source>
</evidence>
<keyword evidence="5" id="KW-0539">Nucleus</keyword>
<dbReference type="Pfam" id="PF04082">
    <property type="entry name" value="Fungal_trans"/>
    <property type="match status" value="1"/>
</dbReference>
<dbReference type="GO" id="GO:0006351">
    <property type="term" value="P:DNA-templated transcription"/>
    <property type="evidence" value="ECO:0007669"/>
    <property type="project" value="InterPro"/>
</dbReference>
<feature type="compositionally biased region" description="Polar residues" evidence="6">
    <location>
        <begin position="139"/>
        <end position="151"/>
    </location>
</feature>
<keyword evidence="2" id="KW-0805">Transcription regulation</keyword>
<name>A0A1L9SWF8_9EURO</name>
<keyword evidence="4" id="KW-0804">Transcription</keyword>